<dbReference type="PANTHER" id="PTHR43150:SF2">
    <property type="entry name" value="HYPERKINETIC, ISOFORM M"/>
    <property type="match status" value="1"/>
</dbReference>
<dbReference type="AlphaFoldDB" id="A0A0D2JT02"/>
<keyword evidence="3 5" id="KW-0560">Oxidoreductase</keyword>
<dbReference type="EC" id="1.1.1.91" evidence="5"/>
<dbReference type="InterPro" id="IPR005399">
    <property type="entry name" value="K_chnl_volt-dep_bsu_KCNAB-rel"/>
</dbReference>
<sequence>MEYRNLGRTGLKVSALSYGAWVTMSYQAAELLAACREAGCNFFDNAEVYAKGAAEELIGKAIK</sequence>
<keyword evidence="5" id="KW-0407">Ion channel</keyword>
<keyword evidence="5" id="KW-0813">Transport</keyword>
<dbReference type="STRING" id="145388.A0A0D2JT02"/>
<dbReference type="InterPro" id="IPR036812">
    <property type="entry name" value="NAD(P)_OxRdtase_dom_sf"/>
</dbReference>
<dbReference type="SUPFAM" id="SSF51430">
    <property type="entry name" value="NAD(P)-linked oxidoreductase"/>
    <property type="match status" value="1"/>
</dbReference>
<dbReference type="GeneID" id="25738756"/>
<dbReference type="InterPro" id="IPR023210">
    <property type="entry name" value="NADP_OxRdtase_dom"/>
</dbReference>
<dbReference type="Pfam" id="PF00248">
    <property type="entry name" value="Aldo_ket_red"/>
    <property type="match status" value="1"/>
</dbReference>
<dbReference type="PANTHER" id="PTHR43150">
    <property type="entry name" value="HYPERKINETIC, ISOFORM M"/>
    <property type="match status" value="1"/>
</dbReference>
<dbReference type="EMBL" id="KK101127">
    <property type="protein sequence ID" value="KIZ02083.1"/>
    <property type="molecule type" value="Genomic_DNA"/>
</dbReference>
<evidence type="ECO:0000256" key="1">
    <source>
        <dbReference type="ARBA" id="ARBA00006515"/>
    </source>
</evidence>
<comment type="similarity">
    <text evidence="1">Belongs to the shaker potassium channel beta subunit family.</text>
</comment>
<evidence type="ECO:0000313" key="5">
    <source>
        <dbReference type="EMBL" id="KIZ02083.1"/>
    </source>
</evidence>
<protein>
    <submittedName>
        <fullName evidence="5">Putative voltage-gated potassium channel subunit beta</fullName>
        <ecNumber evidence="5">1.1.1.91</ecNumber>
    </submittedName>
</protein>
<dbReference type="RefSeq" id="XP_013901102.1">
    <property type="nucleotide sequence ID" value="XM_014045648.1"/>
</dbReference>
<dbReference type="GO" id="GO:0034220">
    <property type="term" value="P:monoatomic ion transmembrane transport"/>
    <property type="evidence" value="ECO:0007669"/>
    <property type="project" value="UniProtKB-KW"/>
</dbReference>
<name>A0A0D2JT02_9CHLO</name>
<gene>
    <name evidence="5" type="ORF">MNEG_5879</name>
</gene>
<evidence type="ECO:0000313" key="6">
    <source>
        <dbReference type="Proteomes" id="UP000054498"/>
    </source>
</evidence>
<dbReference type="Gene3D" id="3.20.20.100">
    <property type="entry name" value="NADP-dependent oxidoreductase domain"/>
    <property type="match status" value="1"/>
</dbReference>
<keyword evidence="5" id="KW-0406">Ion transport</keyword>
<dbReference type="KEGG" id="mng:MNEG_5879"/>
<accession>A0A0D2JT02</accession>
<evidence type="ECO:0000259" key="4">
    <source>
        <dbReference type="Pfam" id="PF00248"/>
    </source>
</evidence>
<keyword evidence="6" id="KW-1185">Reference proteome</keyword>
<evidence type="ECO:0000256" key="2">
    <source>
        <dbReference type="ARBA" id="ARBA00022857"/>
    </source>
</evidence>
<dbReference type="GO" id="GO:0047681">
    <property type="term" value="F:aryl-alcohol dehydrogenase (NADP+) activity"/>
    <property type="evidence" value="ECO:0007669"/>
    <property type="project" value="UniProtKB-EC"/>
</dbReference>
<proteinExistence type="inferred from homology"/>
<reference evidence="5 6" key="1">
    <citation type="journal article" date="2013" name="BMC Genomics">
        <title>Reconstruction of the lipid metabolism for the microalga Monoraphidium neglectum from its genome sequence reveals characteristics suitable for biofuel production.</title>
        <authorList>
            <person name="Bogen C."/>
            <person name="Al-Dilaimi A."/>
            <person name="Albersmeier A."/>
            <person name="Wichmann J."/>
            <person name="Grundmann M."/>
            <person name="Rupp O."/>
            <person name="Lauersen K.J."/>
            <person name="Blifernez-Klassen O."/>
            <person name="Kalinowski J."/>
            <person name="Goesmann A."/>
            <person name="Mussgnug J.H."/>
            <person name="Kruse O."/>
        </authorList>
    </citation>
    <scope>NUCLEOTIDE SEQUENCE [LARGE SCALE GENOMIC DNA]</scope>
    <source>
        <strain evidence="5 6">SAG 48.87</strain>
    </source>
</reference>
<dbReference type="Proteomes" id="UP000054498">
    <property type="component" value="Unassembled WGS sequence"/>
</dbReference>
<dbReference type="OrthoDB" id="2310150at2759"/>
<feature type="non-terminal residue" evidence="5">
    <location>
        <position position="63"/>
    </location>
</feature>
<evidence type="ECO:0000256" key="3">
    <source>
        <dbReference type="ARBA" id="ARBA00023002"/>
    </source>
</evidence>
<organism evidence="5 6">
    <name type="scientific">Monoraphidium neglectum</name>
    <dbReference type="NCBI Taxonomy" id="145388"/>
    <lineage>
        <taxon>Eukaryota</taxon>
        <taxon>Viridiplantae</taxon>
        <taxon>Chlorophyta</taxon>
        <taxon>core chlorophytes</taxon>
        <taxon>Chlorophyceae</taxon>
        <taxon>CS clade</taxon>
        <taxon>Sphaeropleales</taxon>
        <taxon>Selenastraceae</taxon>
        <taxon>Monoraphidium</taxon>
    </lineage>
</organism>
<feature type="domain" description="NADP-dependent oxidoreductase" evidence="4">
    <location>
        <begin position="25"/>
        <end position="63"/>
    </location>
</feature>
<keyword evidence="2" id="KW-0521">NADP</keyword>